<feature type="transmembrane region" description="Helical" evidence="1">
    <location>
        <begin position="155"/>
        <end position="172"/>
    </location>
</feature>
<feature type="transmembrane region" description="Helical" evidence="1">
    <location>
        <begin position="75"/>
        <end position="93"/>
    </location>
</feature>
<feature type="transmembrane region" description="Helical" evidence="1">
    <location>
        <begin position="113"/>
        <end position="135"/>
    </location>
</feature>
<keyword evidence="1" id="KW-0812">Transmembrane</keyword>
<proteinExistence type="predicted"/>
<sequence>MLGGIQQLVSSINWSRPSWDLFIFLFFFIIAFLYGFSLGRDRILVILVSIYIALAVVPAFPYLDRLHLDVSVQGFAFRVTSFYIVFVVLFFLLSRSALVNLLGAQNTGVGDRLIEVIIFSILHVGLLVSVTLSFLPQNALMQLSTGTREVFTSDMGKFLWLVAPVIAMIISSHHRWRRGGFQG</sequence>
<dbReference type="AlphaFoldDB" id="A0A1F7UTZ2"/>
<reference evidence="2 3" key="1">
    <citation type="journal article" date="2016" name="Nat. Commun.">
        <title>Thousands of microbial genomes shed light on interconnected biogeochemical processes in an aquifer system.</title>
        <authorList>
            <person name="Anantharaman K."/>
            <person name="Brown C.T."/>
            <person name="Hug L.A."/>
            <person name="Sharon I."/>
            <person name="Castelle C.J."/>
            <person name="Probst A.J."/>
            <person name="Thomas B.C."/>
            <person name="Singh A."/>
            <person name="Wilkins M.J."/>
            <person name="Karaoz U."/>
            <person name="Brodie E.L."/>
            <person name="Williams K.H."/>
            <person name="Hubbard S.S."/>
            <person name="Banfield J.F."/>
        </authorList>
    </citation>
    <scope>NUCLEOTIDE SEQUENCE [LARGE SCALE GENOMIC DNA]</scope>
</reference>
<gene>
    <name evidence="2" type="ORF">A3B21_02805</name>
</gene>
<evidence type="ECO:0000313" key="2">
    <source>
        <dbReference type="EMBL" id="OGL81194.1"/>
    </source>
</evidence>
<dbReference type="STRING" id="1802401.A3B21_02805"/>
<evidence type="ECO:0000313" key="3">
    <source>
        <dbReference type="Proteomes" id="UP000176897"/>
    </source>
</evidence>
<feature type="transmembrane region" description="Helical" evidence="1">
    <location>
        <begin position="43"/>
        <end position="63"/>
    </location>
</feature>
<organism evidence="2 3">
    <name type="scientific">Candidatus Uhrbacteria bacterium RIFCSPLOWO2_01_FULL_47_24</name>
    <dbReference type="NCBI Taxonomy" id="1802401"/>
    <lineage>
        <taxon>Bacteria</taxon>
        <taxon>Candidatus Uhriibacteriota</taxon>
    </lineage>
</organism>
<evidence type="ECO:0000256" key="1">
    <source>
        <dbReference type="SAM" id="Phobius"/>
    </source>
</evidence>
<feature type="transmembrane region" description="Helical" evidence="1">
    <location>
        <begin position="18"/>
        <end position="36"/>
    </location>
</feature>
<evidence type="ECO:0008006" key="4">
    <source>
        <dbReference type="Google" id="ProtNLM"/>
    </source>
</evidence>
<dbReference type="EMBL" id="MGEJ01000009">
    <property type="protein sequence ID" value="OGL81194.1"/>
    <property type="molecule type" value="Genomic_DNA"/>
</dbReference>
<accession>A0A1F7UTZ2</accession>
<comment type="caution">
    <text evidence="2">The sequence shown here is derived from an EMBL/GenBank/DDBJ whole genome shotgun (WGS) entry which is preliminary data.</text>
</comment>
<protein>
    <recommendedName>
        <fullName evidence="4">Colicin V production protein</fullName>
    </recommendedName>
</protein>
<keyword evidence="1" id="KW-1133">Transmembrane helix</keyword>
<name>A0A1F7UTZ2_9BACT</name>
<dbReference type="Proteomes" id="UP000176897">
    <property type="component" value="Unassembled WGS sequence"/>
</dbReference>
<keyword evidence="1" id="KW-0472">Membrane</keyword>